<dbReference type="GO" id="GO:0030332">
    <property type="term" value="F:cyclin binding"/>
    <property type="evidence" value="ECO:0007669"/>
    <property type="project" value="TreeGrafter"/>
</dbReference>
<accession>A0AAV8VA45</accession>
<dbReference type="PANTHER" id="PTHR31531">
    <property type="entry name" value="E3 UBIQUITIN-PROTEIN LIGASE E3D FAMILY MEMBER"/>
    <property type="match status" value="1"/>
</dbReference>
<dbReference type="GO" id="GO:0005634">
    <property type="term" value="C:nucleus"/>
    <property type="evidence" value="ECO:0007669"/>
    <property type="project" value="TreeGrafter"/>
</dbReference>
<evidence type="ECO:0000256" key="5">
    <source>
        <dbReference type="ARBA" id="ARBA00032234"/>
    </source>
</evidence>
<dbReference type="Proteomes" id="UP001159042">
    <property type="component" value="Unassembled WGS sequence"/>
</dbReference>
<keyword evidence="10" id="KW-1185">Reference proteome</keyword>
<dbReference type="GO" id="GO:0000151">
    <property type="term" value="C:ubiquitin ligase complex"/>
    <property type="evidence" value="ECO:0007669"/>
    <property type="project" value="TreeGrafter"/>
</dbReference>
<evidence type="ECO:0000256" key="6">
    <source>
        <dbReference type="ARBA" id="ARBA00032298"/>
    </source>
</evidence>
<reference evidence="9 10" key="1">
    <citation type="journal article" date="2023" name="Insect Mol. Biol.">
        <title>Genome sequencing provides insights into the evolution of gene families encoding plant cell wall-degrading enzymes in longhorned beetles.</title>
        <authorList>
            <person name="Shin N.R."/>
            <person name="Okamura Y."/>
            <person name="Kirsch R."/>
            <person name="Pauchet Y."/>
        </authorList>
    </citation>
    <scope>NUCLEOTIDE SEQUENCE [LARGE SCALE GENOMIC DNA]</scope>
    <source>
        <strain evidence="9">EAD_L_NR</strain>
    </source>
</reference>
<evidence type="ECO:0000256" key="2">
    <source>
        <dbReference type="ARBA" id="ARBA00012485"/>
    </source>
</evidence>
<dbReference type="InterPro" id="IPR019193">
    <property type="entry name" value="UBQ-conj_enz_E2-bd_prot"/>
</dbReference>
<name>A0AAV8VA45_9CUCU</name>
<gene>
    <name evidence="9" type="ORF">NQ315_015588</name>
</gene>
<dbReference type="GO" id="GO:0051865">
    <property type="term" value="P:protein autoubiquitination"/>
    <property type="evidence" value="ECO:0007669"/>
    <property type="project" value="TreeGrafter"/>
</dbReference>
<evidence type="ECO:0000256" key="7">
    <source>
        <dbReference type="ARBA" id="ARBA00053831"/>
    </source>
</evidence>
<dbReference type="EC" id="2.3.2.26" evidence="2"/>
<evidence type="ECO:0000256" key="4">
    <source>
        <dbReference type="ARBA" id="ARBA00029737"/>
    </source>
</evidence>
<evidence type="ECO:0000256" key="8">
    <source>
        <dbReference type="ARBA" id="ARBA00064185"/>
    </source>
</evidence>
<evidence type="ECO:0000256" key="3">
    <source>
        <dbReference type="ARBA" id="ARBA00013646"/>
    </source>
</evidence>
<evidence type="ECO:0000256" key="1">
    <source>
        <dbReference type="ARBA" id="ARBA00000885"/>
    </source>
</evidence>
<comment type="function">
    <text evidence="7">E3 ubiquitin-protein ligase which accepts ubiquitin from specific E2 ubiquitin-conjugating enzymes, and transfers it to substrates, generally promoting their degradation by the proteasome. Independently of its E3 ubiquitin-protein ligase activity, acts as an inhibitor of CPSF3 endonuclease activity by blocking CPSF3 active site.</text>
</comment>
<evidence type="ECO:0000313" key="10">
    <source>
        <dbReference type="Proteomes" id="UP001159042"/>
    </source>
</evidence>
<evidence type="ECO:0000313" key="9">
    <source>
        <dbReference type="EMBL" id="KAJ8910852.1"/>
    </source>
</evidence>
<dbReference type="GO" id="GO:0005829">
    <property type="term" value="C:cytosol"/>
    <property type="evidence" value="ECO:0007669"/>
    <property type="project" value="TreeGrafter"/>
</dbReference>
<dbReference type="GO" id="GO:0061630">
    <property type="term" value="F:ubiquitin protein ligase activity"/>
    <property type="evidence" value="ECO:0007669"/>
    <property type="project" value="UniProtKB-EC"/>
</dbReference>
<comment type="subunit">
    <text evidence="8">Interacts with UBE2C/UbcH10 (E2 ubiquitin-conjugating enzyme). In vitro, interacts with cyclin-B.</text>
</comment>
<comment type="caution">
    <text evidence="9">The sequence shown here is derived from an EMBL/GenBank/DDBJ whole genome shotgun (WGS) entry which is preliminary data.</text>
</comment>
<dbReference type="Pfam" id="PF09814">
    <property type="entry name" value="HECT_2"/>
    <property type="match status" value="1"/>
</dbReference>
<dbReference type="GO" id="GO:0031624">
    <property type="term" value="F:ubiquitin conjugating enzyme binding"/>
    <property type="evidence" value="ECO:0007669"/>
    <property type="project" value="TreeGrafter"/>
</dbReference>
<dbReference type="GO" id="GO:0043161">
    <property type="term" value="P:proteasome-mediated ubiquitin-dependent protein catabolic process"/>
    <property type="evidence" value="ECO:0007669"/>
    <property type="project" value="TreeGrafter"/>
</dbReference>
<proteinExistence type="predicted"/>
<comment type="catalytic activity">
    <reaction evidence="1">
        <text>S-ubiquitinyl-[E2 ubiquitin-conjugating enzyme]-L-cysteine + [acceptor protein]-L-lysine = [E2 ubiquitin-conjugating enzyme]-L-cysteine + N(6)-ubiquitinyl-[acceptor protein]-L-lysine.</text>
        <dbReference type="EC" id="2.3.2.26"/>
    </reaction>
</comment>
<dbReference type="GO" id="GO:0006513">
    <property type="term" value="P:protein monoubiquitination"/>
    <property type="evidence" value="ECO:0007669"/>
    <property type="project" value="TreeGrafter"/>
</dbReference>
<dbReference type="PANTHER" id="PTHR31531:SF2">
    <property type="entry name" value="E3 UBIQUITIN-PROTEIN LIGASE E3D"/>
    <property type="match status" value="1"/>
</dbReference>
<dbReference type="AlphaFoldDB" id="A0AAV8VA45"/>
<dbReference type="GO" id="GO:0000209">
    <property type="term" value="P:protein polyubiquitination"/>
    <property type="evidence" value="ECO:0007669"/>
    <property type="project" value="TreeGrafter"/>
</dbReference>
<protein>
    <recommendedName>
        <fullName evidence="3">E3 ubiquitin-protein ligase E3D</fullName>
        <ecNumber evidence="2">2.3.2.26</ecNumber>
    </recommendedName>
    <alternativeName>
        <fullName evidence="6">HECT-type E3 ubiquitin transferase E3D</fullName>
    </alternativeName>
    <alternativeName>
        <fullName evidence="5">UbcH10-binding protein with a HECT-like domain</fullName>
    </alternativeName>
    <alternativeName>
        <fullName evidence="4">Ubiquitin-conjugating enzyme E2C-binding protein</fullName>
    </alternativeName>
</protein>
<dbReference type="EMBL" id="JANEYG010000239">
    <property type="protein sequence ID" value="KAJ8910852.1"/>
    <property type="molecule type" value="Genomic_DNA"/>
</dbReference>
<sequence length="411" mass="46672">MSSSSTTEIYKSVVLEVRPRLQSVNVFITLLSNNTSVNIVLENDEIHIIENDTISIITCKDINVVPNSLSAFRKTDNFVTFRFATNNAFENLGGFKTELLQNTVASIESLSNKPLLIKGTSYIIHCINCNKQLSATIKFERILPLPSDHSDPSDWFCHAHGSKDNISLDPKNVDVFYTYCYVHINRTNLLHIKTSDKVIVCKYCLSWLGITFNKNTFRLWLNTVKFIDNNSAISTDSLSDVFHSFKDIFRHSLYNSLKLMATCYTLSNQTDSLLIWVLEKKLQIFIDASGEGLKKYDVAKVLFRYAKNSDDAYIQWQNDPMVNAINVSKPMMLDVLKHLHKSNKILPPEFSKSSDFNVSYVFIFIITPSLEMGCESLQVSCAVWLSGSFKRQKFIKDDLAVSPSSRCALRG</sequence>
<organism evidence="9 10">
    <name type="scientific">Exocentrus adspersus</name>
    <dbReference type="NCBI Taxonomy" id="1586481"/>
    <lineage>
        <taxon>Eukaryota</taxon>
        <taxon>Metazoa</taxon>
        <taxon>Ecdysozoa</taxon>
        <taxon>Arthropoda</taxon>
        <taxon>Hexapoda</taxon>
        <taxon>Insecta</taxon>
        <taxon>Pterygota</taxon>
        <taxon>Neoptera</taxon>
        <taxon>Endopterygota</taxon>
        <taxon>Coleoptera</taxon>
        <taxon>Polyphaga</taxon>
        <taxon>Cucujiformia</taxon>
        <taxon>Chrysomeloidea</taxon>
        <taxon>Cerambycidae</taxon>
        <taxon>Lamiinae</taxon>
        <taxon>Acanthocinini</taxon>
        <taxon>Exocentrus</taxon>
    </lineage>
</organism>